<comment type="caution">
    <text evidence="1">The sequence shown here is derived from an EMBL/GenBank/DDBJ whole genome shotgun (WGS) entry which is preliminary data.</text>
</comment>
<keyword evidence="2" id="KW-1185">Reference proteome</keyword>
<name>A0AAW0YMF1_CHEQU</name>
<dbReference type="Proteomes" id="UP001445076">
    <property type="component" value="Unassembled WGS sequence"/>
</dbReference>
<dbReference type="AlphaFoldDB" id="A0AAW0YMF1"/>
<accession>A0AAW0YMF1</accession>
<gene>
    <name evidence="1" type="ORF">OTU49_006663</name>
</gene>
<evidence type="ECO:0000313" key="1">
    <source>
        <dbReference type="EMBL" id="KAK8752646.1"/>
    </source>
</evidence>
<dbReference type="EMBL" id="JARKIK010000004">
    <property type="protein sequence ID" value="KAK8752646.1"/>
    <property type="molecule type" value="Genomic_DNA"/>
</dbReference>
<proteinExistence type="predicted"/>
<reference evidence="1 2" key="1">
    <citation type="journal article" date="2024" name="BMC Genomics">
        <title>Genome assembly of redclaw crayfish (Cherax quadricarinatus) provides insights into its immune adaptation and hypoxia tolerance.</title>
        <authorList>
            <person name="Liu Z."/>
            <person name="Zheng J."/>
            <person name="Li H."/>
            <person name="Fang K."/>
            <person name="Wang S."/>
            <person name="He J."/>
            <person name="Zhou D."/>
            <person name="Weng S."/>
            <person name="Chi M."/>
            <person name="Gu Z."/>
            <person name="He J."/>
            <person name="Li F."/>
            <person name="Wang M."/>
        </authorList>
    </citation>
    <scope>NUCLEOTIDE SEQUENCE [LARGE SCALE GENOMIC DNA]</scope>
    <source>
        <strain evidence="1">ZL_2023a</strain>
    </source>
</reference>
<organism evidence="1 2">
    <name type="scientific">Cherax quadricarinatus</name>
    <name type="common">Australian red claw crayfish</name>
    <dbReference type="NCBI Taxonomy" id="27406"/>
    <lineage>
        <taxon>Eukaryota</taxon>
        <taxon>Metazoa</taxon>
        <taxon>Ecdysozoa</taxon>
        <taxon>Arthropoda</taxon>
        <taxon>Crustacea</taxon>
        <taxon>Multicrustacea</taxon>
        <taxon>Malacostraca</taxon>
        <taxon>Eumalacostraca</taxon>
        <taxon>Eucarida</taxon>
        <taxon>Decapoda</taxon>
        <taxon>Pleocyemata</taxon>
        <taxon>Astacidea</taxon>
        <taxon>Parastacoidea</taxon>
        <taxon>Parastacidae</taxon>
        <taxon>Cherax</taxon>
    </lineage>
</organism>
<evidence type="ECO:0000313" key="2">
    <source>
        <dbReference type="Proteomes" id="UP001445076"/>
    </source>
</evidence>
<feature type="non-terminal residue" evidence="1">
    <location>
        <position position="186"/>
    </location>
</feature>
<protein>
    <recommendedName>
        <fullName evidence="3">Monocarboxylate transporter</fullName>
    </recommendedName>
</protein>
<evidence type="ECO:0008006" key="3">
    <source>
        <dbReference type="Google" id="ProtNLM"/>
    </source>
</evidence>
<sequence>MPLCHVTTVASSATKVASSVMGSSVMGPSDIIAGPVDSGVAPSSNSSSVAPSPVLSHKILPTPIRRYSPHPTKRLLRTQSLPVYTDGRREADGTQGPPGEGCMVMGDHGSGAFSDMLGPLPSEVLAEAKNDRGSHKARKATARDSRATLLQHYYPEGGWGWVVVFVATTMHVLNHGLHTGYGALLG</sequence>